<keyword evidence="3" id="KW-0238">DNA-binding</keyword>
<keyword evidence="4" id="KW-0804">Transcription</keyword>
<dbReference type="GO" id="GO:0003700">
    <property type="term" value="F:DNA-binding transcription factor activity"/>
    <property type="evidence" value="ECO:0007669"/>
    <property type="project" value="InterPro"/>
</dbReference>
<dbReference type="EMBL" id="NMUH01005189">
    <property type="protein sequence ID" value="MQM12079.1"/>
    <property type="molecule type" value="Genomic_DNA"/>
</dbReference>
<reference evidence="8" key="1">
    <citation type="submission" date="2017-07" db="EMBL/GenBank/DDBJ databases">
        <title>Taro Niue Genome Assembly and Annotation.</title>
        <authorList>
            <person name="Atibalentja N."/>
            <person name="Keating K."/>
            <person name="Fields C.J."/>
        </authorList>
    </citation>
    <scope>NUCLEOTIDE SEQUENCE</scope>
    <source>
        <strain evidence="8">Niue_2</strain>
        <tissue evidence="8">Leaf</tissue>
    </source>
</reference>
<feature type="region of interest" description="Disordered" evidence="6">
    <location>
        <begin position="53"/>
        <end position="100"/>
    </location>
</feature>
<dbReference type="GO" id="GO:0005634">
    <property type="term" value="C:nucleus"/>
    <property type="evidence" value="ECO:0007669"/>
    <property type="project" value="UniProtKB-SubCell"/>
</dbReference>
<keyword evidence="2" id="KW-0805">Transcription regulation</keyword>
<dbReference type="PROSITE" id="PS50811">
    <property type="entry name" value="WRKY"/>
    <property type="match status" value="1"/>
</dbReference>
<dbReference type="OrthoDB" id="1888929at2759"/>
<dbReference type="AlphaFoldDB" id="A0A843WQ35"/>
<evidence type="ECO:0000256" key="2">
    <source>
        <dbReference type="ARBA" id="ARBA00023015"/>
    </source>
</evidence>
<dbReference type="Gene3D" id="2.20.25.80">
    <property type="entry name" value="WRKY domain"/>
    <property type="match status" value="1"/>
</dbReference>
<dbReference type="GO" id="GO:0000976">
    <property type="term" value="F:transcription cis-regulatory region binding"/>
    <property type="evidence" value="ECO:0007669"/>
    <property type="project" value="TreeGrafter"/>
</dbReference>
<evidence type="ECO:0000313" key="8">
    <source>
        <dbReference type="EMBL" id="MQM12079.1"/>
    </source>
</evidence>
<organism evidence="8 9">
    <name type="scientific">Colocasia esculenta</name>
    <name type="common">Wild taro</name>
    <name type="synonym">Arum esculentum</name>
    <dbReference type="NCBI Taxonomy" id="4460"/>
    <lineage>
        <taxon>Eukaryota</taxon>
        <taxon>Viridiplantae</taxon>
        <taxon>Streptophyta</taxon>
        <taxon>Embryophyta</taxon>
        <taxon>Tracheophyta</taxon>
        <taxon>Spermatophyta</taxon>
        <taxon>Magnoliopsida</taxon>
        <taxon>Liliopsida</taxon>
        <taxon>Araceae</taxon>
        <taxon>Aroideae</taxon>
        <taxon>Colocasieae</taxon>
        <taxon>Colocasia</taxon>
    </lineage>
</organism>
<feature type="domain" description="WRKY" evidence="7">
    <location>
        <begin position="116"/>
        <end position="142"/>
    </location>
</feature>
<dbReference type="Pfam" id="PF03106">
    <property type="entry name" value="WRKY"/>
    <property type="match status" value="1"/>
</dbReference>
<keyword evidence="9" id="KW-1185">Reference proteome</keyword>
<dbReference type="SUPFAM" id="SSF118290">
    <property type="entry name" value="WRKY DNA-binding domain"/>
    <property type="match status" value="1"/>
</dbReference>
<dbReference type="Proteomes" id="UP000652761">
    <property type="component" value="Unassembled WGS sequence"/>
</dbReference>
<evidence type="ECO:0000256" key="6">
    <source>
        <dbReference type="SAM" id="MobiDB-lite"/>
    </source>
</evidence>
<gene>
    <name evidence="8" type="ORF">Taro_044991</name>
</gene>
<evidence type="ECO:0000256" key="1">
    <source>
        <dbReference type="ARBA" id="ARBA00004123"/>
    </source>
</evidence>
<dbReference type="InterPro" id="IPR003657">
    <property type="entry name" value="WRKY_dom"/>
</dbReference>
<dbReference type="InterPro" id="IPR036576">
    <property type="entry name" value="WRKY_dom_sf"/>
</dbReference>
<evidence type="ECO:0000313" key="9">
    <source>
        <dbReference type="Proteomes" id="UP000652761"/>
    </source>
</evidence>
<keyword evidence="5" id="KW-0539">Nucleus</keyword>
<evidence type="ECO:0000256" key="3">
    <source>
        <dbReference type="ARBA" id="ARBA00023125"/>
    </source>
</evidence>
<sequence>MEKCGAWGSNVLVSELAQGQELMRQLKALLEHSSTPPQCRLLAQSIQSSLEKAISMAKSDSGGPAAGGESPRSDSWSPRSENSERVLKDQERREMCKKRKTLPKWTDQVRVCSGTALEGPPDDGFSWRKYGQKDILGAKHPR</sequence>
<evidence type="ECO:0000256" key="4">
    <source>
        <dbReference type="ARBA" id="ARBA00023163"/>
    </source>
</evidence>
<dbReference type="InterPro" id="IPR044810">
    <property type="entry name" value="WRKY_plant"/>
</dbReference>
<name>A0A843WQ35_COLES</name>
<dbReference type="PANTHER" id="PTHR32096">
    <property type="entry name" value="WRKY TRANSCRIPTION FACTOR 30-RELATED-RELATED"/>
    <property type="match status" value="1"/>
</dbReference>
<proteinExistence type="predicted"/>
<evidence type="ECO:0000259" key="7">
    <source>
        <dbReference type="PROSITE" id="PS50811"/>
    </source>
</evidence>
<dbReference type="PANTHER" id="PTHR32096:SF146">
    <property type="entry name" value="WRKY TRANSCRIPTION FACTOR 19-RELATED"/>
    <property type="match status" value="1"/>
</dbReference>
<feature type="compositionally biased region" description="Basic and acidic residues" evidence="6">
    <location>
        <begin position="81"/>
        <end position="94"/>
    </location>
</feature>
<accession>A0A843WQ35</accession>
<comment type="caution">
    <text evidence="8">The sequence shown here is derived from an EMBL/GenBank/DDBJ whole genome shotgun (WGS) entry which is preliminary data.</text>
</comment>
<evidence type="ECO:0000256" key="5">
    <source>
        <dbReference type="ARBA" id="ARBA00023242"/>
    </source>
</evidence>
<comment type="subcellular location">
    <subcellularLocation>
        <location evidence="1">Nucleus</location>
    </subcellularLocation>
</comment>
<feature type="region of interest" description="Disordered" evidence="6">
    <location>
        <begin position="114"/>
        <end position="142"/>
    </location>
</feature>
<protein>
    <recommendedName>
        <fullName evidence="7">WRKY domain-containing protein</fullName>
    </recommendedName>
</protein>